<dbReference type="Gene3D" id="2.60.120.430">
    <property type="entry name" value="Galactose-binding lectin"/>
    <property type="match status" value="2"/>
</dbReference>
<keyword evidence="3" id="KW-1185">Reference proteome</keyword>
<evidence type="ECO:0000313" key="3">
    <source>
        <dbReference type="Proteomes" id="UP000195437"/>
    </source>
</evidence>
<reference evidence="3" key="1">
    <citation type="submission" date="2017-05" db="EMBL/GenBank/DDBJ databases">
        <authorList>
            <person name="Sung H."/>
        </authorList>
    </citation>
    <scope>NUCLEOTIDE SEQUENCE [LARGE SCALE GENOMIC DNA]</scope>
    <source>
        <strain evidence="3">AR23208</strain>
    </source>
</reference>
<dbReference type="EMBL" id="CP021434">
    <property type="protein sequence ID" value="ARU60854.1"/>
    <property type="molecule type" value="Genomic_DNA"/>
</dbReference>
<dbReference type="Proteomes" id="UP000195437">
    <property type="component" value="Chromosome"/>
</dbReference>
<name>A0A1Y0IND2_9BACL</name>
<evidence type="ECO:0008006" key="4">
    <source>
        <dbReference type="Google" id="ProtNLM"/>
    </source>
</evidence>
<accession>A0A1Y0IND2</accession>
<sequence>MMKKSIYSLLVASLFLCGTTVATAASADVLMVYDDSVRNDFTNFSWAQHSLTQQAVVHSGRTAIEMLPDRDSGVYLYKSRVAFVSQYDTLQVWVHGGEVGGQALNLVIQAGGVPVATKSFADLIPGGIPANQWTKVELNLADLEIPNGIFDGILIRGTTDGLQPAVYFDDIALINKASVTPIETVTNGLTVYDDYLNRPDFVNYSWVEHDVNQTAYAHTGIHAVQMTPNRDLGLYFYKDRVASTSEYRTLRFWINGGSTGGQQLKLVLMAGGVSVAEKSFSELLPTGSPAADTWTKVELNLADLQLPNGLFDGLLIAGTTNGTQPSVYVDDIALLRGE</sequence>
<feature type="chain" id="PRO_5012937216" description="CBM11 domain-containing protein" evidence="1">
    <location>
        <begin position="25"/>
        <end position="338"/>
    </location>
</feature>
<dbReference type="OrthoDB" id="9803686at2"/>
<evidence type="ECO:0000256" key="1">
    <source>
        <dbReference type="SAM" id="SignalP"/>
    </source>
</evidence>
<gene>
    <name evidence="2" type="ORF">CBW65_06905</name>
</gene>
<dbReference type="AlphaFoldDB" id="A0A1Y0IND2"/>
<dbReference type="KEGG" id="tum:CBW65_06905"/>
<feature type="signal peptide" evidence="1">
    <location>
        <begin position="1"/>
        <end position="24"/>
    </location>
</feature>
<proteinExistence type="predicted"/>
<evidence type="ECO:0000313" key="2">
    <source>
        <dbReference type="EMBL" id="ARU60854.1"/>
    </source>
</evidence>
<dbReference type="RefSeq" id="WP_087456243.1">
    <property type="nucleotide sequence ID" value="NZ_CP021434.1"/>
</dbReference>
<keyword evidence="1" id="KW-0732">Signal</keyword>
<organism evidence="2 3">
    <name type="scientific">Tumebacillus avium</name>
    <dbReference type="NCBI Taxonomy" id="1903704"/>
    <lineage>
        <taxon>Bacteria</taxon>
        <taxon>Bacillati</taxon>
        <taxon>Bacillota</taxon>
        <taxon>Bacilli</taxon>
        <taxon>Bacillales</taxon>
        <taxon>Alicyclobacillaceae</taxon>
        <taxon>Tumebacillus</taxon>
    </lineage>
</organism>
<protein>
    <recommendedName>
        <fullName evidence="4">CBM11 domain-containing protein</fullName>
    </recommendedName>
</protein>